<dbReference type="EMBL" id="JBGLYH010000100">
    <property type="protein sequence ID" value="MEZ7198829.1"/>
    <property type="molecule type" value="Genomic_DNA"/>
</dbReference>
<dbReference type="InterPro" id="IPR051158">
    <property type="entry name" value="Metallophosphoesterase_sf"/>
</dbReference>
<keyword evidence="1" id="KW-0812">Transmembrane</keyword>
<keyword evidence="4" id="KW-1185">Reference proteome</keyword>
<feature type="transmembrane region" description="Helical" evidence="1">
    <location>
        <begin position="71"/>
        <end position="95"/>
    </location>
</feature>
<keyword evidence="1" id="KW-1133">Transmembrane helix</keyword>
<dbReference type="PANTHER" id="PTHR31302">
    <property type="entry name" value="TRANSMEMBRANE PROTEIN WITH METALLOPHOSPHOESTERASE DOMAIN-RELATED"/>
    <property type="match status" value="1"/>
</dbReference>
<organism evidence="3 4">
    <name type="scientific">Pseudodesulfovibrio karagichevae</name>
    <dbReference type="NCBI Taxonomy" id="3239305"/>
    <lineage>
        <taxon>Bacteria</taxon>
        <taxon>Pseudomonadati</taxon>
        <taxon>Thermodesulfobacteriota</taxon>
        <taxon>Desulfovibrionia</taxon>
        <taxon>Desulfovibrionales</taxon>
        <taxon>Desulfovibrionaceae</taxon>
    </lineage>
</organism>
<dbReference type="SUPFAM" id="SSF56300">
    <property type="entry name" value="Metallo-dependent phosphatases"/>
    <property type="match status" value="1"/>
</dbReference>
<dbReference type="PANTHER" id="PTHR31302:SF0">
    <property type="entry name" value="TRANSMEMBRANE PROTEIN WITH METALLOPHOSPHOESTERASE DOMAIN"/>
    <property type="match status" value="1"/>
</dbReference>
<dbReference type="InterPro" id="IPR029052">
    <property type="entry name" value="Metallo-depent_PP-like"/>
</dbReference>
<dbReference type="CDD" id="cd07385">
    <property type="entry name" value="MPP_YkuE_C"/>
    <property type="match status" value="1"/>
</dbReference>
<evidence type="ECO:0000313" key="3">
    <source>
        <dbReference type="EMBL" id="MEZ7198829.1"/>
    </source>
</evidence>
<dbReference type="Pfam" id="PF00149">
    <property type="entry name" value="Metallophos"/>
    <property type="match status" value="1"/>
</dbReference>
<comment type="caution">
    <text evidence="3">The sequence shown here is derived from an EMBL/GenBank/DDBJ whole genome shotgun (WGS) entry which is preliminary data.</text>
</comment>
<evidence type="ECO:0000313" key="4">
    <source>
        <dbReference type="Proteomes" id="UP001568698"/>
    </source>
</evidence>
<feature type="transmembrane region" description="Helical" evidence="1">
    <location>
        <begin position="6"/>
        <end position="22"/>
    </location>
</feature>
<protein>
    <submittedName>
        <fullName evidence="3">Metallophosphoesterase</fullName>
    </submittedName>
</protein>
<feature type="transmembrane region" description="Helical" evidence="1">
    <location>
        <begin position="102"/>
        <end position="122"/>
    </location>
</feature>
<feature type="domain" description="Calcineurin-like phosphoesterase" evidence="2">
    <location>
        <begin position="146"/>
        <end position="308"/>
    </location>
</feature>
<reference evidence="3 4" key="1">
    <citation type="submission" date="2024-08" db="EMBL/GenBank/DDBJ databases">
        <title>Sulfate-reducing bacteria isolated from formation water of the oil field in Kazakhstan and description of Pseudodesulfovibrio sp.</title>
        <authorList>
            <person name="Bidzhieva S.K."/>
            <person name="Tourova T.P."/>
            <person name="Grouzdev D.S."/>
            <person name="Beletsky A.V."/>
            <person name="Sokolova D.S."/>
            <person name="Samigullina S.R."/>
            <person name="Poltaraus A.B."/>
            <person name="Avtukh A.N."/>
            <person name="Tereshina V.M."/>
            <person name="Zhaparov N.S."/>
            <person name="Mardanov A.V."/>
            <person name="Nazina T.N."/>
        </authorList>
    </citation>
    <scope>NUCLEOTIDE SEQUENCE [LARGE SCALE GENOMIC DNA]</scope>
    <source>
        <strain evidence="3 4">9FUS</strain>
    </source>
</reference>
<sequence length="365" mass="38809">MFGIPLLAVAAIMAVYVFLRMDGVPLAGGLDRRVRVRLALGAWLLIIIARYTGRANFGPWSQAVETAGLSLLVVLFLAAVLLAAVDLPTGFGTILPRLAPKLRGLALAGALVLSGIALVQGMRAPVVTEYEITLPGLPTDLDGLVVAMASDLHAGTQTGPGWLMARADQIMALEPDMIVLPGDTVEGHSRRLDDYLPALRTLRAPLGVYAVPGNHENHGSPEKALGVLAEAGFTVLMDNWVSPAPGLVMAGVEDLKSIPKERRHLDPVALALENRPPGAAILLSHTPLRYEQAAALGAGLMLCGHTHGGQIWPFNYVVRLTYPLVEGRFSIGPMALIVSRGAGSWGVRMRLWKPGEILKITLRAG</sequence>
<dbReference type="Proteomes" id="UP001568698">
    <property type="component" value="Unassembled WGS sequence"/>
</dbReference>
<dbReference type="RefSeq" id="WP_371388305.1">
    <property type="nucleotide sequence ID" value="NZ_JBGLYH010000100.1"/>
</dbReference>
<dbReference type="Gene3D" id="3.60.21.10">
    <property type="match status" value="1"/>
</dbReference>
<gene>
    <name evidence="3" type="ORF">AB6M95_18955</name>
</gene>
<accession>A0ABV4K771</accession>
<name>A0ABV4K771_9BACT</name>
<evidence type="ECO:0000256" key="1">
    <source>
        <dbReference type="SAM" id="Phobius"/>
    </source>
</evidence>
<evidence type="ECO:0000259" key="2">
    <source>
        <dbReference type="Pfam" id="PF00149"/>
    </source>
</evidence>
<dbReference type="InterPro" id="IPR004843">
    <property type="entry name" value="Calcineurin-like_PHP"/>
</dbReference>
<proteinExistence type="predicted"/>
<keyword evidence="1" id="KW-0472">Membrane</keyword>
<feature type="transmembrane region" description="Helical" evidence="1">
    <location>
        <begin position="34"/>
        <end position="51"/>
    </location>
</feature>